<name>A0A5A7U940_CUCMM</name>
<evidence type="ECO:0000313" key="1">
    <source>
        <dbReference type="EMBL" id="KAA0050696.1"/>
    </source>
</evidence>
<accession>A0A5A7U940</accession>
<dbReference type="GO" id="GO:0051213">
    <property type="term" value="F:dioxygenase activity"/>
    <property type="evidence" value="ECO:0007669"/>
    <property type="project" value="UniProtKB-KW"/>
</dbReference>
<dbReference type="Proteomes" id="UP000321947">
    <property type="component" value="Unassembled WGS sequence"/>
</dbReference>
<dbReference type="EMBL" id="SSTD01013081">
    <property type="protein sequence ID" value="TYK07741.1"/>
    <property type="molecule type" value="Genomic_DNA"/>
</dbReference>
<evidence type="ECO:0000313" key="2">
    <source>
        <dbReference type="EMBL" id="TYK07741.1"/>
    </source>
</evidence>
<reference evidence="3 4" key="1">
    <citation type="submission" date="2019-08" db="EMBL/GenBank/DDBJ databases">
        <title>Draft genome sequences of two oriental melons (Cucumis melo L. var makuwa).</title>
        <authorList>
            <person name="Kwon S.-Y."/>
        </authorList>
    </citation>
    <scope>NUCLEOTIDE SEQUENCE [LARGE SCALE GENOMIC DNA]</scope>
    <source>
        <strain evidence="4">cv. Chang Bougi</strain>
        <strain evidence="3">cv. SW 3</strain>
        <tissue evidence="1">Leaf</tissue>
    </source>
</reference>
<keyword evidence="1" id="KW-0223">Dioxygenase</keyword>
<evidence type="ECO:0000313" key="4">
    <source>
        <dbReference type="Proteomes" id="UP000321947"/>
    </source>
</evidence>
<proteinExistence type="predicted"/>
<dbReference type="Proteomes" id="UP000321393">
    <property type="component" value="Unassembled WGS sequence"/>
</dbReference>
<organism evidence="1 3">
    <name type="scientific">Cucumis melo var. makuwa</name>
    <name type="common">Oriental melon</name>
    <dbReference type="NCBI Taxonomy" id="1194695"/>
    <lineage>
        <taxon>Eukaryota</taxon>
        <taxon>Viridiplantae</taxon>
        <taxon>Streptophyta</taxon>
        <taxon>Embryophyta</taxon>
        <taxon>Tracheophyta</taxon>
        <taxon>Spermatophyta</taxon>
        <taxon>Magnoliopsida</taxon>
        <taxon>eudicotyledons</taxon>
        <taxon>Gunneridae</taxon>
        <taxon>Pentapetalae</taxon>
        <taxon>rosids</taxon>
        <taxon>fabids</taxon>
        <taxon>Cucurbitales</taxon>
        <taxon>Cucurbitaceae</taxon>
        <taxon>Benincaseae</taxon>
        <taxon>Cucumis</taxon>
    </lineage>
</organism>
<dbReference type="AlphaFoldDB" id="A0A5A7U940"/>
<gene>
    <name evidence="2" type="ORF">E5676_scaffold1737G00100</name>
    <name evidence="1" type="ORF">E6C27_scaffold673G001840</name>
</gene>
<comment type="caution">
    <text evidence="1">The sequence shown here is derived from an EMBL/GenBank/DDBJ whole genome shotgun (WGS) entry which is preliminary data.</text>
</comment>
<dbReference type="OrthoDB" id="6475849at2759"/>
<evidence type="ECO:0000313" key="3">
    <source>
        <dbReference type="Proteomes" id="UP000321393"/>
    </source>
</evidence>
<dbReference type="EMBL" id="SSTE01011804">
    <property type="protein sequence ID" value="KAA0050696.1"/>
    <property type="molecule type" value="Genomic_DNA"/>
</dbReference>
<sequence>MLYLVEVSDSIRYLESRLDEIFEKTDIIDVVAGRVEGLPIQELLARVDTLEANTNVRKTVNYERGDSSSGFAAHKEERVNELDSSQKTLLEMINNMSEDFRATLDVVRNEIADVNTRLSLTMRAIANQVPVGGAVPVTQYFKATNTVTEEAKVTLATMYLCEDAKLWWRSRHMDIQEGRCTIDTLDVLKKELRSQFFPENVEILAR</sequence>
<protein>
    <submittedName>
        <fullName evidence="1">9-cis-epoxycarotenoid dioxygenase NCED6</fullName>
    </submittedName>
</protein>
<keyword evidence="1" id="KW-0560">Oxidoreductase</keyword>